<dbReference type="GO" id="GO:0015935">
    <property type="term" value="C:small ribosomal subunit"/>
    <property type="evidence" value="ECO:0007669"/>
    <property type="project" value="InterPro"/>
</dbReference>
<keyword evidence="6" id="KW-0820">tRNA-binding</keyword>
<comment type="similarity">
    <text evidence="1 6">Belongs to the universal ribosomal protein uS7 family.</text>
</comment>
<dbReference type="FunFam" id="1.10.455.10:FF:000001">
    <property type="entry name" value="30S ribosomal protein S7"/>
    <property type="match status" value="1"/>
</dbReference>
<dbReference type="InterPro" id="IPR023798">
    <property type="entry name" value="Ribosomal_uS7_dom"/>
</dbReference>
<accession>A0A1G2BF06</accession>
<evidence type="ECO:0000256" key="1">
    <source>
        <dbReference type="ARBA" id="ARBA00007151"/>
    </source>
</evidence>
<dbReference type="PIRSF" id="PIRSF002122">
    <property type="entry name" value="RPS7p_RPS7a_RPS5e_RPS7o"/>
    <property type="match status" value="1"/>
</dbReference>
<evidence type="ECO:0000256" key="3">
    <source>
        <dbReference type="ARBA" id="ARBA00022884"/>
    </source>
</evidence>
<evidence type="ECO:0000256" key="6">
    <source>
        <dbReference type="HAMAP-Rule" id="MF_00480"/>
    </source>
</evidence>
<organism evidence="8 9">
    <name type="scientific">Candidatus Kerfeldbacteria bacterium RIFOXYB2_FULL_38_14</name>
    <dbReference type="NCBI Taxonomy" id="1798547"/>
    <lineage>
        <taxon>Bacteria</taxon>
        <taxon>Candidatus Kerfeldiibacteriota</taxon>
    </lineage>
</organism>
<name>A0A1G2BF06_9BACT</name>
<dbReference type="HAMAP" id="MF_00480_B">
    <property type="entry name" value="Ribosomal_uS7_B"/>
    <property type="match status" value="1"/>
</dbReference>
<comment type="function">
    <text evidence="6">One of the primary rRNA binding proteins, it binds directly to 16S rRNA where it nucleates assembly of the head domain of the 30S subunit. Is located at the subunit interface close to the decoding center, probably blocks exit of the E-site tRNA.</text>
</comment>
<evidence type="ECO:0000256" key="5">
    <source>
        <dbReference type="ARBA" id="ARBA00023274"/>
    </source>
</evidence>
<gene>
    <name evidence="6" type="primary">rpsG</name>
    <name evidence="8" type="ORF">A2319_04785</name>
</gene>
<dbReference type="Pfam" id="PF00177">
    <property type="entry name" value="Ribosomal_S7"/>
    <property type="match status" value="1"/>
</dbReference>
<keyword evidence="5 6" id="KW-0687">Ribonucleoprotein</keyword>
<evidence type="ECO:0000313" key="8">
    <source>
        <dbReference type="EMBL" id="OGY87732.1"/>
    </source>
</evidence>
<dbReference type="EMBL" id="MHKI01000006">
    <property type="protein sequence ID" value="OGY87732.1"/>
    <property type="molecule type" value="Genomic_DNA"/>
</dbReference>
<sequence length="154" mass="17470">MRGKQAPKRVIAPDVRYKSTQVAKFINYVMERGKKSVAVGIVYDAFDYIEKKTGEPGYDVFLKAIAKISPELEVRAKRIGGANYQVPIEVRPERRFTLACRWLLEAAGNRTGKPMREKLALELIDASHEEGSAFKKKEDVHRMAESNRAFAHFA</sequence>
<dbReference type="GO" id="GO:0000049">
    <property type="term" value="F:tRNA binding"/>
    <property type="evidence" value="ECO:0007669"/>
    <property type="project" value="UniProtKB-UniRule"/>
</dbReference>
<dbReference type="AlphaFoldDB" id="A0A1G2BF06"/>
<dbReference type="InterPro" id="IPR005717">
    <property type="entry name" value="Ribosomal_uS7_bac/org-type"/>
</dbReference>
<keyword evidence="2 6" id="KW-0699">rRNA-binding</keyword>
<comment type="caution">
    <text evidence="8">The sequence shown here is derived from an EMBL/GenBank/DDBJ whole genome shotgun (WGS) entry which is preliminary data.</text>
</comment>
<keyword evidence="3 6" id="KW-0694">RNA-binding</keyword>
<dbReference type="PANTHER" id="PTHR11205">
    <property type="entry name" value="RIBOSOMAL PROTEIN S7"/>
    <property type="match status" value="1"/>
</dbReference>
<dbReference type="Proteomes" id="UP000176420">
    <property type="component" value="Unassembled WGS sequence"/>
</dbReference>
<dbReference type="GO" id="GO:0006412">
    <property type="term" value="P:translation"/>
    <property type="evidence" value="ECO:0007669"/>
    <property type="project" value="UniProtKB-UniRule"/>
</dbReference>
<dbReference type="SUPFAM" id="SSF47973">
    <property type="entry name" value="Ribosomal protein S7"/>
    <property type="match status" value="1"/>
</dbReference>
<dbReference type="Gene3D" id="1.10.455.10">
    <property type="entry name" value="Ribosomal protein S7 domain"/>
    <property type="match status" value="1"/>
</dbReference>
<evidence type="ECO:0000259" key="7">
    <source>
        <dbReference type="Pfam" id="PF00177"/>
    </source>
</evidence>
<dbReference type="InterPro" id="IPR000235">
    <property type="entry name" value="Ribosomal_uS7"/>
</dbReference>
<keyword evidence="4 6" id="KW-0689">Ribosomal protein</keyword>
<reference evidence="8 9" key="1">
    <citation type="journal article" date="2016" name="Nat. Commun.">
        <title>Thousands of microbial genomes shed light on interconnected biogeochemical processes in an aquifer system.</title>
        <authorList>
            <person name="Anantharaman K."/>
            <person name="Brown C.T."/>
            <person name="Hug L.A."/>
            <person name="Sharon I."/>
            <person name="Castelle C.J."/>
            <person name="Probst A.J."/>
            <person name="Thomas B.C."/>
            <person name="Singh A."/>
            <person name="Wilkins M.J."/>
            <person name="Karaoz U."/>
            <person name="Brodie E.L."/>
            <person name="Williams K.H."/>
            <person name="Hubbard S.S."/>
            <person name="Banfield J.F."/>
        </authorList>
    </citation>
    <scope>NUCLEOTIDE SEQUENCE [LARGE SCALE GENOMIC DNA]</scope>
</reference>
<dbReference type="GO" id="GO:0019843">
    <property type="term" value="F:rRNA binding"/>
    <property type="evidence" value="ECO:0007669"/>
    <property type="project" value="UniProtKB-UniRule"/>
</dbReference>
<dbReference type="NCBIfam" id="TIGR01029">
    <property type="entry name" value="rpsG_bact"/>
    <property type="match status" value="1"/>
</dbReference>
<dbReference type="InterPro" id="IPR036823">
    <property type="entry name" value="Ribosomal_uS7_dom_sf"/>
</dbReference>
<evidence type="ECO:0000256" key="4">
    <source>
        <dbReference type="ARBA" id="ARBA00022980"/>
    </source>
</evidence>
<dbReference type="CDD" id="cd14869">
    <property type="entry name" value="uS7_Bacteria"/>
    <property type="match status" value="1"/>
</dbReference>
<protein>
    <recommendedName>
        <fullName evidence="6">Small ribosomal subunit protein uS7</fullName>
    </recommendedName>
</protein>
<feature type="domain" description="Small ribosomal subunit protein uS7" evidence="7">
    <location>
        <begin position="2"/>
        <end position="148"/>
    </location>
</feature>
<evidence type="ECO:0000256" key="2">
    <source>
        <dbReference type="ARBA" id="ARBA00022730"/>
    </source>
</evidence>
<evidence type="ECO:0000313" key="9">
    <source>
        <dbReference type="Proteomes" id="UP000176420"/>
    </source>
</evidence>
<dbReference type="GO" id="GO:0003735">
    <property type="term" value="F:structural constituent of ribosome"/>
    <property type="evidence" value="ECO:0007669"/>
    <property type="project" value="InterPro"/>
</dbReference>
<comment type="subunit">
    <text evidence="6">Part of the 30S ribosomal subunit. Contacts proteins S9 and S11.</text>
</comment>
<proteinExistence type="inferred from homology"/>